<dbReference type="InterPro" id="IPR050784">
    <property type="entry name" value="IAP"/>
</dbReference>
<sequence length="171" mass="19836">MSSMSARIPELDYEPFYQYHNRLASFLSWPLNWEMDSVKPAPELLARAGFFYHAEEPYTADNVICPLCHISLDEWEPTDDPMLEHKRRSPFCSFVRGRPTVRKISDDSTSRMTEGTPQNDKKLSRDQEPQYAQKPHGRDSRDTKSNRKRTVAVTKPRKGNGQAGRQYEEAQ</sequence>
<dbReference type="Proteomes" id="UP000078559">
    <property type="component" value="Chromosome 11"/>
</dbReference>
<dbReference type="SMART" id="SM00238">
    <property type="entry name" value="BIR"/>
    <property type="match status" value="1"/>
</dbReference>
<feature type="region of interest" description="Disordered" evidence="1">
    <location>
        <begin position="102"/>
        <end position="171"/>
    </location>
</feature>
<feature type="compositionally biased region" description="Basic residues" evidence="1">
    <location>
        <begin position="146"/>
        <end position="158"/>
    </location>
</feature>
<accession>A0A194WC28</accession>
<proteinExistence type="predicted"/>
<keyword evidence="3" id="KW-1185">Reference proteome</keyword>
<reference evidence="2" key="1">
    <citation type="submission" date="2014-12" db="EMBL/GenBank/DDBJ databases">
        <title>Genome Sequence of Valsa Canker Pathogens Uncovers a Specific Adaption of Colonization on Woody Bark.</title>
        <authorList>
            <person name="Yin Z."/>
            <person name="Liu H."/>
            <person name="Gao X."/>
            <person name="Li Z."/>
            <person name="Song N."/>
            <person name="Ke X."/>
            <person name="Dai Q."/>
            <person name="Wu Y."/>
            <person name="Sun Y."/>
            <person name="Xu J.-R."/>
            <person name="Kang Z.K."/>
            <person name="Wang L."/>
            <person name="Huang L."/>
        </authorList>
    </citation>
    <scope>NUCLEOTIDE SEQUENCE [LARGE SCALE GENOMIC DNA]</scope>
    <source>
        <strain evidence="2">03-8</strain>
    </source>
</reference>
<dbReference type="PANTHER" id="PTHR10044">
    <property type="entry name" value="INHIBITOR OF APOPTOSIS"/>
    <property type="match status" value="1"/>
</dbReference>
<dbReference type="EMBL" id="CM003108">
    <property type="protein sequence ID" value="KUI73959.1"/>
    <property type="molecule type" value="Genomic_DNA"/>
</dbReference>
<dbReference type="Pfam" id="PF00653">
    <property type="entry name" value="BIR"/>
    <property type="match status" value="1"/>
</dbReference>
<feature type="compositionally biased region" description="Basic and acidic residues" evidence="1">
    <location>
        <begin position="136"/>
        <end position="145"/>
    </location>
</feature>
<evidence type="ECO:0000313" key="2">
    <source>
        <dbReference type="EMBL" id="KUI73959.1"/>
    </source>
</evidence>
<feature type="compositionally biased region" description="Basic and acidic residues" evidence="1">
    <location>
        <begin position="119"/>
        <end position="128"/>
    </location>
</feature>
<dbReference type="OrthoDB" id="2196114at2759"/>
<dbReference type="CDD" id="cd00022">
    <property type="entry name" value="BIR"/>
    <property type="match status" value="1"/>
</dbReference>
<organism evidence="2 3">
    <name type="scientific">Cytospora mali</name>
    <name type="common">Apple Valsa canker fungus</name>
    <name type="synonym">Valsa mali</name>
    <dbReference type="NCBI Taxonomy" id="578113"/>
    <lineage>
        <taxon>Eukaryota</taxon>
        <taxon>Fungi</taxon>
        <taxon>Dikarya</taxon>
        <taxon>Ascomycota</taxon>
        <taxon>Pezizomycotina</taxon>
        <taxon>Sordariomycetes</taxon>
        <taxon>Sordariomycetidae</taxon>
        <taxon>Diaporthales</taxon>
        <taxon>Cytosporaceae</taxon>
        <taxon>Cytospora</taxon>
    </lineage>
</organism>
<evidence type="ECO:0000256" key="1">
    <source>
        <dbReference type="SAM" id="MobiDB-lite"/>
    </source>
</evidence>
<dbReference type="SUPFAM" id="SSF57924">
    <property type="entry name" value="Inhibitor of apoptosis (IAP) repeat"/>
    <property type="match status" value="1"/>
</dbReference>
<evidence type="ECO:0000313" key="3">
    <source>
        <dbReference type="Proteomes" id="UP000078559"/>
    </source>
</evidence>
<protein>
    <submittedName>
        <fullName evidence="2">Baculoviral IAP repeat-containing protein 5.1-A</fullName>
    </submittedName>
</protein>
<dbReference type="PROSITE" id="PS50143">
    <property type="entry name" value="BIR_REPEAT_2"/>
    <property type="match status" value="1"/>
</dbReference>
<dbReference type="AlphaFoldDB" id="A0A194WC28"/>
<name>A0A194WC28_CYTMA</name>
<dbReference type="InterPro" id="IPR001370">
    <property type="entry name" value="BIR_rpt"/>
</dbReference>
<gene>
    <name evidence="2" type="ORF">VM1G_09463</name>
</gene>
<dbReference type="Gene3D" id="1.10.1170.10">
    <property type="entry name" value="Inhibitor Of Apoptosis Protein (2mihbC-IAP-1), Chain A"/>
    <property type="match status" value="1"/>
</dbReference>
<dbReference type="SMR" id="A0A194WC28"/>